<organism evidence="1 2">
    <name type="scientific">Catharanthus roseus</name>
    <name type="common">Madagascar periwinkle</name>
    <name type="synonym">Vinca rosea</name>
    <dbReference type="NCBI Taxonomy" id="4058"/>
    <lineage>
        <taxon>Eukaryota</taxon>
        <taxon>Viridiplantae</taxon>
        <taxon>Streptophyta</taxon>
        <taxon>Embryophyta</taxon>
        <taxon>Tracheophyta</taxon>
        <taxon>Spermatophyta</taxon>
        <taxon>Magnoliopsida</taxon>
        <taxon>eudicotyledons</taxon>
        <taxon>Gunneridae</taxon>
        <taxon>Pentapetalae</taxon>
        <taxon>asterids</taxon>
        <taxon>lamiids</taxon>
        <taxon>Gentianales</taxon>
        <taxon>Apocynaceae</taxon>
        <taxon>Rauvolfioideae</taxon>
        <taxon>Vinceae</taxon>
        <taxon>Catharanthinae</taxon>
        <taxon>Catharanthus</taxon>
    </lineage>
</organism>
<dbReference type="EMBL" id="CM044702">
    <property type="protein sequence ID" value="KAI5676331.1"/>
    <property type="molecule type" value="Genomic_DNA"/>
</dbReference>
<sequence>MKLVNSSCVCCMYPHNLLFLSIQASWTAVEDTEGTNDKLLLPPRRCAITAGRNHRHCPCYCNWQNLSSVLSRYVNTWNSYIVNGFRVNTREYDYGKCTNNCGIRKTRVPSDSLAQGRDTPPSTSPPAPETSYRCLHCPNRRRPSSQRLAHPHSPRLGATHKVSLVSHNPALLEDELALLVYILALLEDGPALLGDEGEAHFSHNHTLRSPDRSPGICILLQRQRLGNASAHHELYKKVHTHRKDRERTGQFVDNRLDEFSKVFCTLKAQKMEEHRQNGAPMPNDMELITKVYRQIAYANYILHKAVVVPLNAVGISMTELGSLKPPHDWKMPGYPSSEGTSYARSRGEGEDPRGENDDPRGEDDDHVPPS</sequence>
<name>A0ACC0BUR5_CATRO</name>
<evidence type="ECO:0000313" key="1">
    <source>
        <dbReference type="EMBL" id="KAI5676331.1"/>
    </source>
</evidence>
<keyword evidence="2" id="KW-1185">Reference proteome</keyword>
<gene>
    <name evidence="1" type="ORF">M9H77_07281</name>
</gene>
<reference evidence="2" key="1">
    <citation type="journal article" date="2023" name="Nat. Plants">
        <title>Single-cell RNA sequencing provides a high-resolution roadmap for understanding the multicellular compartmentation of specialized metabolism.</title>
        <authorList>
            <person name="Sun S."/>
            <person name="Shen X."/>
            <person name="Li Y."/>
            <person name="Li Y."/>
            <person name="Wang S."/>
            <person name="Li R."/>
            <person name="Zhang H."/>
            <person name="Shen G."/>
            <person name="Guo B."/>
            <person name="Wei J."/>
            <person name="Xu J."/>
            <person name="St-Pierre B."/>
            <person name="Chen S."/>
            <person name="Sun C."/>
        </authorList>
    </citation>
    <scope>NUCLEOTIDE SEQUENCE [LARGE SCALE GENOMIC DNA]</scope>
</reference>
<proteinExistence type="predicted"/>
<evidence type="ECO:0000313" key="2">
    <source>
        <dbReference type="Proteomes" id="UP001060085"/>
    </source>
</evidence>
<dbReference type="Proteomes" id="UP001060085">
    <property type="component" value="Linkage Group LG02"/>
</dbReference>
<protein>
    <submittedName>
        <fullName evidence="1">Uncharacterized protein</fullName>
    </submittedName>
</protein>
<accession>A0ACC0BUR5</accession>
<comment type="caution">
    <text evidence="1">The sequence shown here is derived from an EMBL/GenBank/DDBJ whole genome shotgun (WGS) entry which is preliminary data.</text>
</comment>